<gene>
    <name evidence="8" type="ORF">C0099_00665</name>
</gene>
<dbReference type="EMBL" id="CP025682">
    <property type="protein sequence ID" value="AUN93576.1"/>
    <property type="molecule type" value="Genomic_DNA"/>
</dbReference>
<evidence type="ECO:0000256" key="7">
    <source>
        <dbReference type="SAM" id="MobiDB-lite"/>
    </source>
</evidence>
<comment type="subcellular location">
    <subcellularLocation>
        <location evidence="1">Cell outer membrane</location>
        <topology evidence="1">Lipid-anchor</topology>
    </subcellularLocation>
</comment>
<evidence type="ECO:0000256" key="3">
    <source>
        <dbReference type="ARBA" id="ARBA00023136"/>
    </source>
</evidence>
<dbReference type="Proteomes" id="UP000242205">
    <property type="component" value="Chromosome"/>
</dbReference>
<name>A0A2I6S2T5_9RHOO</name>
<evidence type="ECO:0000256" key="2">
    <source>
        <dbReference type="ARBA" id="ARBA00022729"/>
    </source>
</evidence>
<dbReference type="AlphaFoldDB" id="A0A2I6S2T5"/>
<evidence type="ECO:0000256" key="4">
    <source>
        <dbReference type="ARBA" id="ARBA00023139"/>
    </source>
</evidence>
<keyword evidence="3" id="KW-0472">Membrane</keyword>
<dbReference type="InterPro" id="IPR032831">
    <property type="entry name" value="LptM_cons"/>
</dbReference>
<accession>A0A2I6S2T5</accession>
<dbReference type="NCBIfam" id="NF047847">
    <property type="entry name" value="SS_mature_LptM"/>
    <property type="match status" value="1"/>
</dbReference>
<evidence type="ECO:0000256" key="5">
    <source>
        <dbReference type="ARBA" id="ARBA00023237"/>
    </source>
</evidence>
<feature type="region of interest" description="Disordered" evidence="7">
    <location>
        <begin position="30"/>
        <end position="67"/>
    </location>
</feature>
<proteinExistence type="predicted"/>
<evidence type="ECO:0000313" key="8">
    <source>
        <dbReference type="EMBL" id="AUN93576.1"/>
    </source>
</evidence>
<keyword evidence="5" id="KW-0998">Cell outer membrane</keyword>
<organism evidence="8 9">
    <name type="scientific">Pseudazoarcus pumilus</name>
    <dbReference type="NCBI Taxonomy" id="2067960"/>
    <lineage>
        <taxon>Bacteria</taxon>
        <taxon>Pseudomonadati</taxon>
        <taxon>Pseudomonadota</taxon>
        <taxon>Betaproteobacteria</taxon>
        <taxon>Rhodocyclales</taxon>
        <taxon>Zoogloeaceae</taxon>
        <taxon>Pseudazoarcus</taxon>
    </lineage>
</organism>
<keyword evidence="2" id="KW-0732">Signal</keyword>
<evidence type="ECO:0000313" key="9">
    <source>
        <dbReference type="Proteomes" id="UP000242205"/>
    </source>
</evidence>
<evidence type="ECO:0000256" key="6">
    <source>
        <dbReference type="ARBA" id="ARBA00023288"/>
    </source>
</evidence>
<reference evidence="8 9" key="1">
    <citation type="submission" date="2018-01" db="EMBL/GenBank/DDBJ databases">
        <authorList>
            <person name="Fu G.-Y."/>
        </authorList>
    </citation>
    <scope>NUCLEOTIDE SEQUENCE [LARGE SCALE GENOMIC DNA]</scope>
    <source>
        <strain evidence="8 9">SY39</strain>
    </source>
</reference>
<keyword evidence="9" id="KW-1185">Reference proteome</keyword>
<evidence type="ECO:0008006" key="10">
    <source>
        <dbReference type="Google" id="ProtNLM"/>
    </source>
</evidence>
<keyword evidence="4" id="KW-0564">Palmitate</keyword>
<evidence type="ECO:0000256" key="1">
    <source>
        <dbReference type="ARBA" id="ARBA00004459"/>
    </source>
</evidence>
<dbReference type="KEGG" id="atw:C0099_00665"/>
<dbReference type="PROSITE" id="PS51257">
    <property type="entry name" value="PROKAR_LIPOPROTEIN"/>
    <property type="match status" value="1"/>
</dbReference>
<dbReference type="GO" id="GO:0009279">
    <property type="term" value="C:cell outer membrane"/>
    <property type="evidence" value="ECO:0007669"/>
    <property type="project" value="UniProtKB-SubCell"/>
</dbReference>
<dbReference type="RefSeq" id="WP_102245650.1">
    <property type="nucleotide sequence ID" value="NZ_CP025682.1"/>
</dbReference>
<protein>
    <recommendedName>
        <fullName evidence="10">Sugar transporter</fullName>
    </recommendedName>
</protein>
<dbReference type="Pfam" id="PF13627">
    <property type="entry name" value="LptM_cons"/>
    <property type="match status" value="1"/>
</dbReference>
<sequence>MRSSLIIAALGGLLTLAGCGIKGDLYIPEVPELEPQGQPADEPSEEAATNPPPADGDDTNLAPLQPR</sequence>
<keyword evidence="6" id="KW-0449">Lipoprotein</keyword>